<organism evidence="2 3">
    <name type="scientific">Solanum verrucosum</name>
    <dbReference type="NCBI Taxonomy" id="315347"/>
    <lineage>
        <taxon>Eukaryota</taxon>
        <taxon>Viridiplantae</taxon>
        <taxon>Streptophyta</taxon>
        <taxon>Embryophyta</taxon>
        <taxon>Tracheophyta</taxon>
        <taxon>Spermatophyta</taxon>
        <taxon>Magnoliopsida</taxon>
        <taxon>eudicotyledons</taxon>
        <taxon>Gunneridae</taxon>
        <taxon>Pentapetalae</taxon>
        <taxon>asterids</taxon>
        <taxon>lamiids</taxon>
        <taxon>Solanales</taxon>
        <taxon>Solanaceae</taxon>
        <taxon>Solanoideae</taxon>
        <taxon>Solaneae</taxon>
        <taxon>Solanum</taxon>
    </lineage>
</organism>
<feature type="transmembrane region" description="Helical" evidence="1">
    <location>
        <begin position="42"/>
        <end position="59"/>
    </location>
</feature>
<protein>
    <submittedName>
        <fullName evidence="2">Uncharacterized protein</fullName>
    </submittedName>
</protein>
<sequence length="165" mass="18848">MPARKSMDEKMVVPCVTFRTVGTNFLYVPWYTNLLLIPKDTLTVVLVFSTTLTICYMALNLHKSIVVMSYDKDLDQPFIYDHQPLLWLGMQKGVLHGLHLSYGSVITPLPYGIEIEKHVSLYESDSVSSLSLIYLNLEDKRLRVKSPCTPHILEYGYHRSTIGLP</sequence>
<dbReference type="Proteomes" id="UP001234989">
    <property type="component" value="Chromosome 6"/>
</dbReference>
<feature type="transmembrane region" description="Helical" evidence="1">
    <location>
        <begin position="12"/>
        <end position="30"/>
    </location>
</feature>
<dbReference type="AlphaFoldDB" id="A0AAF0R4E6"/>
<proteinExistence type="predicted"/>
<name>A0AAF0R4E6_SOLVR</name>
<keyword evidence="1" id="KW-0812">Transmembrane</keyword>
<evidence type="ECO:0000313" key="3">
    <source>
        <dbReference type="Proteomes" id="UP001234989"/>
    </source>
</evidence>
<keyword evidence="1" id="KW-0472">Membrane</keyword>
<reference evidence="2" key="1">
    <citation type="submission" date="2023-08" db="EMBL/GenBank/DDBJ databases">
        <title>A de novo genome assembly of Solanum verrucosum Schlechtendal, a Mexican diploid species geographically isolated from the other diploid A-genome species in potato relatives.</title>
        <authorList>
            <person name="Hosaka K."/>
        </authorList>
    </citation>
    <scope>NUCLEOTIDE SEQUENCE</scope>
    <source>
        <tissue evidence="2">Young leaves</tissue>
    </source>
</reference>
<gene>
    <name evidence="2" type="ORF">MTR67_027258</name>
</gene>
<keyword evidence="3" id="KW-1185">Reference proteome</keyword>
<dbReference type="EMBL" id="CP133617">
    <property type="protein sequence ID" value="WMV33873.1"/>
    <property type="molecule type" value="Genomic_DNA"/>
</dbReference>
<accession>A0AAF0R4E6</accession>
<keyword evidence="1" id="KW-1133">Transmembrane helix</keyword>
<evidence type="ECO:0000256" key="1">
    <source>
        <dbReference type="SAM" id="Phobius"/>
    </source>
</evidence>
<evidence type="ECO:0000313" key="2">
    <source>
        <dbReference type="EMBL" id="WMV33873.1"/>
    </source>
</evidence>